<dbReference type="CDD" id="cd05382">
    <property type="entry name" value="CAP_GAPR1-like"/>
    <property type="match status" value="1"/>
</dbReference>
<dbReference type="Pfam" id="PF00188">
    <property type="entry name" value="CAP"/>
    <property type="match status" value="1"/>
</dbReference>
<dbReference type="InterPro" id="IPR001283">
    <property type="entry name" value="CRISP-related"/>
</dbReference>
<dbReference type="InterPro" id="IPR035940">
    <property type="entry name" value="CAP_sf"/>
</dbReference>
<dbReference type="AlphaFoldDB" id="A0AA47NT51"/>
<name>A0AA47NT51_MERPO</name>
<dbReference type="Proteomes" id="UP001174136">
    <property type="component" value="Unassembled WGS sequence"/>
</dbReference>
<dbReference type="PANTHER" id="PTHR10334">
    <property type="entry name" value="CYSTEINE-RICH SECRETORY PROTEIN-RELATED"/>
    <property type="match status" value="1"/>
</dbReference>
<reference evidence="2" key="1">
    <citation type="journal article" date="2023" name="Front. Mar. Sci.">
        <title>A new Merluccius polli reference genome to investigate the effects of global change in West African waters.</title>
        <authorList>
            <person name="Mateo J.L."/>
            <person name="Blanco-Fernandez C."/>
            <person name="Garcia-Vazquez E."/>
            <person name="Machado-Schiaffino G."/>
        </authorList>
    </citation>
    <scope>NUCLEOTIDE SEQUENCE</scope>
    <source>
        <strain evidence="2">C29</strain>
        <tissue evidence="2">Fin</tissue>
    </source>
</reference>
<dbReference type="InterPro" id="IPR018244">
    <property type="entry name" value="Allrgn_V5/Tpx1_CS"/>
</dbReference>
<dbReference type="PRINTS" id="PR00837">
    <property type="entry name" value="V5TPXLIKE"/>
</dbReference>
<dbReference type="SUPFAM" id="SSF55797">
    <property type="entry name" value="PR-1-like"/>
    <property type="match status" value="1"/>
</dbReference>
<dbReference type="InterPro" id="IPR014044">
    <property type="entry name" value="CAP_dom"/>
</dbReference>
<dbReference type="GO" id="GO:0005576">
    <property type="term" value="C:extracellular region"/>
    <property type="evidence" value="ECO:0007669"/>
    <property type="project" value="InterPro"/>
</dbReference>
<protein>
    <submittedName>
        <fullName evidence="2">Golgi-associated plant pathogenesis-related protein 1</fullName>
    </submittedName>
</protein>
<gene>
    <name evidence="2" type="primary">GLIPR2</name>
    <name evidence="2" type="ORF">N1851_027687</name>
</gene>
<organism evidence="2 3">
    <name type="scientific">Merluccius polli</name>
    <name type="common">Benguela hake</name>
    <name type="synonym">Merluccius cadenati</name>
    <dbReference type="NCBI Taxonomy" id="89951"/>
    <lineage>
        <taxon>Eukaryota</taxon>
        <taxon>Metazoa</taxon>
        <taxon>Chordata</taxon>
        <taxon>Craniata</taxon>
        <taxon>Vertebrata</taxon>
        <taxon>Euteleostomi</taxon>
        <taxon>Actinopterygii</taxon>
        <taxon>Neopterygii</taxon>
        <taxon>Teleostei</taxon>
        <taxon>Neoteleostei</taxon>
        <taxon>Acanthomorphata</taxon>
        <taxon>Zeiogadaria</taxon>
        <taxon>Gadariae</taxon>
        <taxon>Gadiformes</taxon>
        <taxon>Gadoidei</taxon>
        <taxon>Merlucciidae</taxon>
        <taxon>Merluccius</taxon>
    </lineage>
</organism>
<dbReference type="SMART" id="SM00198">
    <property type="entry name" value="SCP"/>
    <property type="match status" value="1"/>
</dbReference>
<feature type="domain" description="SCP" evidence="1">
    <location>
        <begin position="11"/>
        <end position="143"/>
    </location>
</feature>
<evidence type="ECO:0000313" key="2">
    <source>
        <dbReference type="EMBL" id="KAK0136415.1"/>
    </source>
</evidence>
<dbReference type="FunFam" id="3.40.33.10:FF:000002">
    <property type="entry name" value="Golgi-associated plant pathogenesis-related protein 1"/>
    <property type="match status" value="1"/>
</dbReference>
<keyword evidence="3" id="KW-1185">Reference proteome</keyword>
<dbReference type="InterPro" id="IPR034113">
    <property type="entry name" value="SCP_GAPR1-like"/>
</dbReference>
<evidence type="ECO:0000313" key="3">
    <source>
        <dbReference type="Proteomes" id="UP001174136"/>
    </source>
</evidence>
<proteinExistence type="predicted"/>
<dbReference type="Gene3D" id="3.40.33.10">
    <property type="entry name" value="CAP"/>
    <property type="match status" value="1"/>
</dbReference>
<accession>A0AA47NT51</accession>
<comment type="caution">
    <text evidence="2">The sequence shown here is derived from an EMBL/GenBank/DDBJ whole genome shotgun (WGS) entry which is preliminary data.</text>
</comment>
<evidence type="ECO:0000259" key="1">
    <source>
        <dbReference type="SMART" id="SM00198"/>
    </source>
</evidence>
<sequence>MLILILLVDESFKQEFLTTHNAHRQKHQSPPLSLSGDLNASAQRWADHLLSIRSMQHSNTDDGENIYSASSSAQINLTGKEAVDSWYNEVKDYNYDRPGFNGNTGHFTQVVWKESTEVGVGLATDGKRVFVVGQYRPAGNVNVTQFFQRNVLPQGNTKTHTYSI</sequence>
<dbReference type="PROSITE" id="PS01009">
    <property type="entry name" value="CRISP_1"/>
    <property type="match status" value="1"/>
</dbReference>
<dbReference type="EMBL" id="JAOPHQ010005161">
    <property type="protein sequence ID" value="KAK0136415.1"/>
    <property type="molecule type" value="Genomic_DNA"/>
</dbReference>